<keyword evidence="2" id="KW-0433">Leucine-rich repeat</keyword>
<dbReference type="PANTHER" id="PTHR45973:SF9">
    <property type="entry name" value="LEUCINE-RICH REPEAT-CONTAINING PROTEIN 46"/>
    <property type="match status" value="1"/>
</dbReference>
<evidence type="ECO:0000256" key="5">
    <source>
        <dbReference type="ARBA" id="ARBA00023273"/>
    </source>
</evidence>
<feature type="coiled-coil region" evidence="6">
    <location>
        <begin position="34"/>
        <end position="61"/>
    </location>
</feature>
<sequence length="260" mass="31329">MEEIDKESLFDYYKKTIKNDINPKKITLKLIMDRNIKENELKDTENNDDKIESKAKKLLELTQIHLDRENIDEIDNLVEYLGDIRNLYLQNNLIRKIENLEFFKNLKFLVLSHNKIEKIENLKQLNSLKLIDLSHNLIENFEIEEFPKSVSFLDLRGNKCVQDDNFTEKIEPKLFQYFIRLIQLNGKDLIDTSIKEFEESKYEESVDSLVERIMERSSNRQKMDVENFEKKWREKKSKLDLLRHDIDEKFNKSFNLMSKK</sequence>
<dbReference type="AlphaFoldDB" id="A0A814N354"/>
<accession>A0A814N354</accession>
<proteinExistence type="predicted"/>
<dbReference type="SUPFAM" id="SSF52058">
    <property type="entry name" value="L domain-like"/>
    <property type="match status" value="1"/>
</dbReference>
<evidence type="ECO:0000256" key="2">
    <source>
        <dbReference type="ARBA" id="ARBA00022614"/>
    </source>
</evidence>
<evidence type="ECO:0000256" key="6">
    <source>
        <dbReference type="SAM" id="Coils"/>
    </source>
</evidence>
<dbReference type="OrthoDB" id="7451790at2759"/>
<name>A0A814N354_9BILA</name>
<evidence type="ECO:0000313" key="7">
    <source>
        <dbReference type="EMBL" id="CAF1084856.1"/>
    </source>
</evidence>
<reference evidence="7" key="1">
    <citation type="submission" date="2021-02" db="EMBL/GenBank/DDBJ databases">
        <authorList>
            <person name="Nowell W R."/>
        </authorList>
    </citation>
    <scope>NUCLEOTIDE SEQUENCE</scope>
    <source>
        <strain evidence="7">Ploen Becks lab</strain>
    </source>
</reference>
<evidence type="ECO:0000256" key="3">
    <source>
        <dbReference type="ARBA" id="ARBA00022737"/>
    </source>
</evidence>
<keyword evidence="3" id="KW-0677">Repeat</keyword>
<dbReference type="Pfam" id="PF12799">
    <property type="entry name" value="LRR_4"/>
    <property type="match status" value="1"/>
</dbReference>
<dbReference type="EMBL" id="CAJNOC010006738">
    <property type="protein sequence ID" value="CAF1084856.1"/>
    <property type="molecule type" value="Genomic_DNA"/>
</dbReference>
<comment type="caution">
    <text evidence="7">The sequence shown here is derived from an EMBL/GenBank/DDBJ whole genome shotgun (WGS) entry which is preliminary data.</text>
</comment>
<keyword evidence="6" id="KW-0175">Coiled coil</keyword>
<dbReference type="PANTHER" id="PTHR45973">
    <property type="entry name" value="PROTEIN PHOSPHATASE 1 REGULATORY SUBUNIT SDS22-RELATED"/>
    <property type="match status" value="1"/>
</dbReference>
<dbReference type="Proteomes" id="UP000663879">
    <property type="component" value="Unassembled WGS sequence"/>
</dbReference>
<dbReference type="InterPro" id="IPR050576">
    <property type="entry name" value="Cilia_flagella_integrity"/>
</dbReference>
<keyword evidence="8" id="KW-1185">Reference proteome</keyword>
<dbReference type="SMART" id="SM00365">
    <property type="entry name" value="LRR_SD22"/>
    <property type="match status" value="3"/>
</dbReference>
<dbReference type="PROSITE" id="PS51450">
    <property type="entry name" value="LRR"/>
    <property type="match status" value="2"/>
</dbReference>
<evidence type="ECO:0000313" key="8">
    <source>
        <dbReference type="Proteomes" id="UP000663879"/>
    </source>
</evidence>
<dbReference type="InterPro" id="IPR001611">
    <property type="entry name" value="Leu-rich_rpt"/>
</dbReference>
<evidence type="ECO:0000256" key="4">
    <source>
        <dbReference type="ARBA" id="ARBA00023069"/>
    </source>
</evidence>
<dbReference type="InterPro" id="IPR025875">
    <property type="entry name" value="Leu-rich_rpt_4"/>
</dbReference>
<keyword evidence="4" id="KW-0969">Cilium</keyword>
<gene>
    <name evidence="7" type="ORF">OXX778_LOCUS20375</name>
</gene>
<dbReference type="Gene3D" id="3.80.10.10">
    <property type="entry name" value="Ribonuclease Inhibitor"/>
    <property type="match status" value="1"/>
</dbReference>
<evidence type="ECO:0000256" key="1">
    <source>
        <dbReference type="ARBA" id="ARBA00004138"/>
    </source>
</evidence>
<protein>
    <submittedName>
        <fullName evidence="7">Uncharacterized protein</fullName>
    </submittedName>
</protein>
<organism evidence="7 8">
    <name type="scientific">Brachionus calyciflorus</name>
    <dbReference type="NCBI Taxonomy" id="104777"/>
    <lineage>
        <taxon>Eukaryota</taxon>
        <taxon>Metazoa</taxon>
        <taxon>Spiralia</taxon>
        <taxon>Gnathifera</taxon>
        <taxon>Rotifera</taxon>
        <taxon>Eurotatoria</taxon>
        <taxon>Monogononta</taxon>
        <taxon>Pseudotrocha</taxon>
        <taxon>Ploima</taxon>
        <taxon>Brachionidae</taxon>
        <taxon>Brachionus</taxon>
    </lineage>
</organism>
<comment type="subcellular location">
    <subcellularLocation>
        <location evidence="1">Cell projection</location>
        <location evidence="1">Cilium</location>
    </subcellularLocation>
</comment>
<keyword evidence="5" id="KW-0966">Cell projection</keyword>
<dbReference type="InterPro" id="IPR032675">
    <property type="entry name" value="LRR_dom_sf"/>
</dbReference>